<keyword evidence="14" id="KW-0443">Lipid metabolism</keyword>
<dbReference type="Pfam" id="PF01553">
    <property type="entry name" value="Acyltransferase"/>
    <property type="match status" value="1"/>
</dbReference>
<dbReference type="EMBL" id="JBHTIH010000004">
    <property type="protein sequence ID" value="MFD0739597.1"/>
    <property type="molecule type" value="Genomic_DNA"/>
</dbReference>
<dbReference type="Pfam" id="PF19277">
    <property type="entry name" value="GPAT_C"/>
    <property type="match status" value="1"/>
</dbReference>
<dbReference type="InterPro" id="IPR002123">
    <property type="entry name" value="Plipid/glycerol_acylTrfase"/>
</dbReference>
<evidence type="ECO:0000256" key="2">
    <source>
        <dbReference type="ARBA" id="ARBA00004765"/>
    </source>
</evidence>
<comment type="caution">
    <text evidence="17">The sequence shown here is derived from an EMBL/GenBank/DDBJ whole genome shotgun (WGS) entry which is preliminary data.</text>
</comment>
<organism evidence="17 18">
    <name type="scientific">Lysobacter koreensis</name>
    <dbReference type="NCBI Taxonomy" id="266122"/>
    <lineage>
        <taxon>Bacteria</taxon>
        <taxon>Pseudomonadati</taxon>
        <taxon>Pseudomonadota</taxon>
        <taxon>Gammaproteobacteria</taxon>
        <taxon>Lysobacterales</taxon>
        <taxon>Lysobacteraceae</taxon>
        <taxon>Lysobacter</taxon>
    </lineage>
</organism>
<dbReference type="CDD" id="cd07993">
    <property type="entry name" value="LPLAT_DHAPAT-like"/>
    <property type="match status" value="1"/>
</dbReference>
<evidence type="ECO:0000256" key="8">
    <source>
        <dbReference type="ARBA" id="ARBA00022679"/>
    </source>
</evidence>
<keyword evidence="8 14" id="KW-0808">Transferase</keyword>
<keyword evidence="18" id="KW-1185">Reference proteome</keyword>
<evidence type="ECO:0000313" key="18">
    <source>
        <dbReference type="Proteomes" id="UP001597090"/>
    </source>
</evidence>
<dbReference type="RefSeq" id="WP_386812631.1">
    <property type="nucleotide sequence ID" value="NZ_JBHTIH010000004.1"/>
</dbReference>
<evidence type="ECO:0000256" key="14">
    <source>
        <dbReference type="HAMAP-Rule" id="MF_00393"/>
    </source>
</evidence>
<evidence type="ECO:0000256" key="5">
    <source>
        <dbReference type="ARBA" id="ARBA00013113"/>
    </source>
</evidence>
<dbReference type="InterPro" id="IPR045520">
    <property type="entry name" value="GPAT/DHAPAT_C"/>
</dbReference>
<dbReference type="HAMAP" id="MF_00393">
    <property type="entry name" value="Glyc3P_acyltrans"/>
    <property type="match status" value="1"/>
</dbReference>
<dbReference type="GO" id="GO:0004366">
    <property type="term" value="F:glycerol-3-phosphate O-acyltransferase activity"/>
    <property type="evidence" value="ECO:0007669"/>
    <property type="project" value="UniProtKB-EC"/>
</dbReference>
<keyword evidence="12 14" id="KW-0012">Acyltransferase</keyword>
<dbReference type="InterPro" id="IPR022284">
    <property type="entry name" value="GPAT/DHAPAT"/>
</dbReference>
<comment type="catalytic activity">
    <reaction evidence="13 14">
        <text>sn-glycerol 3-phosphate + an acyl-CoA = a 1-acyl-sn-glycero-3-phosphate + CoA</text>
        <dbReference type="Rhea" id="RHEA:15325"/>
        <dbReference type="ChEBI" id="CHEBI:57287"/>
        <dbReference type="ChEBI" id="CHEBI:57597"/>
        <dbReference type="ChEBI" id="CHEBI:57970"/>
        <dbReference type="ChEBI" id="CHEBI:58342"/>
        <dbReference type="EC" id="2.3.1.15"/>
    </reaction>
</comment>
<comment type="domain">
    <text evidence="14">The HXXXXD motif is essential for acyltransferase activity and may constitute the binding site for the phosphate moiety of the glycerol-3-phosphate.</text>
</comment>
<evidence type="ECO:0000256" key="12">
    <source>
        <dbReference type="ARBA" id="ARBA00023315"/>
    </source>
</evidence>
<evidence type="ECO:0000256" key="11">
    <source>
        <dbReference type="ARBA" id="ARBA00023264"/>
    </source>
</evidence>
<feature type="domain" description="Phospholipid/glycerol acyltransferase" evidence="16">
    <location>
        <begin position="444"/>
        <end position="571"/>
    </location>
</feature>
<evidence type="ECO:0000259" key="16">
    <source>
        <dbReference type="SMART" id="SM00563"/>
    </source>
</evidence>
<comment type="similarity">
    <text evidence="4 14">Belongs to the GPAT/DAPAT family.</text>
</comment>
<dbReference type="SMART" id="SM00563">
    <property type="entry name" value="PlsC"/>
    <property type="match status" value="1"/>
</dbReference>
<proteinExistence type="inferred from homology"/>
<dbReference type="Proteomes" id="UP001597090">
    <property type="component" value="Unassembled WGS sequence"/>
</dbReference>
<dbReference type="PANTHER" id="PTHR12563:SF17">
    <property type="entry name" value="DIHYDROXYACETONE PHOSPHATE ACYLTRANSFERASE"/>
    <property type="match status" value="1"/>
</dbReference>
<sequence length="985" mass="107503">MPKQTPLPFPEAAASAPPVVGPTAADDLTAPRPPAEPEAPASEAGALVERDDAASAAEVIDPGAAAAHSGSRVDAPTASANTGASPSDADPDRDGVPEADPAQAELPIAAPPAPLTTDVRRPPSGDRRPWWARLLARMMAPWVALTIEPEAPAEHAPDWNAADWHQRPVCYVLEDYGLSNALILDRACRETGLPSPLQPLPGDPLGRKRAYVALSRRNATALSSLPSLSPQPVSPKSHSGSLARLLDAHRADPALDVQLVPVSIFVGRAPDRSTGWFSVLFSENWTLVGRFRRLLGILLNGRHTLVRFSPPVSLRAIVDEGLPPERTVRKLSRVLRTHFRLIRAAVIGPDLSTRRLLVDRVLASPPVKDAIADEARRNGGPSDKTRADAWKKAHAAAYEIAADYSHPVVRSLSFILTPIWNRIYRGVLVHHLDRVKQDAPGHEVVYVPCHRSHMDYLLLSYLLYSRGIVPPHIVAGINLNLPVIGAVLRKGGAFFIRRSIRGSALYSAVLSEYVAQLVAGGYSIEYFIEGGRSRTGRLLQPKGGMIVMTVRAFLRQPTRPVLFQPVYIGYEKLMEGTSYLDELTGKPKQKESIWALLAGIPKVLRSNYGQVVVNFGEPIRLNDMLAQHAPDWNGQPVPEDEKPAWLGTTVDALAEQIQVNVNRAADVNPINLLALALLSTPKHAMGESDLLAQIALSKTLLAEVPYSEGDSDRVTVTPHTPAEIVAHGEEINVLSRTAHPLGDVLGVSGDNAVLLSYFRNNVLHLFTAASWIACCFQHNRRMSLPGVLRLGRSVYPFLQAELFLPWNEDQFARRLERTIAVFVREGLLEKVSDEDGGVLARNAGQTDEVFRLRAIGHSLQQAFERYYIAITVLVKNGAGTLSAGELESLCQLAAQRLSLLYAPAAPEFFDKTLFRGFIQKLRELRLVWADANGKLTFDERLDAWARDAKFILGRELRHTIEKVSPEAAKREAAADAAPEAPASDA</sequence>
<protein>
    <recommendedName>
        <fullName evidence="6 14">Glycerol-3-phosphate acyltransferase</fullName>
        <shortName evidence="14">GPAT</shortName>
        <ecNumber evidence="5 14">2.3.1.15</ecNumber>
    </recommendedName>
</protein>
<dbReference type="EC" id="2.3.1.15" evidence="5 14"/>
<comment type="subcellular location">
    <subcellularLocation>
        <location evidence="1 14">Cell membrane</location>
        <topology evidence="1 14">Peripheral membrane protein</topology>
        <orientation evidence="1 14">Cytoplasmic side</orientation>
    </subcellularLocation>
</comment>
<dbReference type="PANTHER" id="PTHR12563">
    <property type="entry name" value="GLYCEROL-3-PHOSPHATE ACYLTRANSFERASE"/>
    <property type="match status" value="1"/>
</dbReference>
<dbReference type="SUPFAM" id="SSF69593">
    <property type="entry name" value="Glycerol-3-phosphate (1)-acyltransferase"/>
    <property type="match status" value="1"/>
</dbReference>
<evidence type="ECO:0000256" key="6">
    <source>
        <dbReference type="ARBA" id="ARBA00013432"/>
    </source>
</evidence>
<dbReference type="InterPro" id="IPR041728">
    <property type="entry name" value="GPAT/DHAPAT_LPLAT"/>
</dbReference>
<name>A0ABW2YN54_9GAMM</name>
<keyword evidence="14" id="KW-0444">Lipid biosynthesis</keyword>
<dbReference type="PIRSF" id="PIRSF000437">
    <property type="entry name" value="GPAT_DHAPAT"/>
    <property type="match status" value="1"/>
</dbReference>
<keyword evidence="10 14" id="KW-0594">Phospholipid biosynthesis</keyword>
<keyword evidence="7 14" id="KW-1003">Cell membrane</keyword>
<accession>A0ABW2YN54</accession>
<evidence type="ECO:0000256" key="3">
    <source>
        <dbReference type="ARBA" id="ARBA00005189"/>
    </source>
</evidence>
<keyword evidence="11 14" id="KW-1208">Phospholipid metabolism</keyword>
<dbReference type="InterPro" id="IPR028354">
    <property type="entry name" value="GPAT_PlsB"/>
</dbReference>
<comment type="pathway">
    <text evidence="3">Lipid metabolism.</text>
</comment>
<feature type="region of interest" description="Disordered" evidence="15">
    <location>
        <begin position="1"/>
        <end position="125"/>
    </location>
</feature>
<evidence type="ECO:0000256" key="15">
    <source>
        <dbReference type="SAM" id="MobiDB-lite"/>
    </source>
</evidence>
<reference evidence="18" key="1">
    <citation type="journal article" date="2019" name="Int. J. Syst. Evol. Microbiol.">
        <title>The Global Catalogue of Microorganisms (GCM) 10K type strain sequencing project: providing services to taxonomists for standard genome sequencing and annotation.</title>
        <authorList>
            <consortium name="The Broad Institute Genomics Platform"/>
            <consortium name="The Broad Institute Genome Sequencing Center for Infectious Disease"/>
            <person name="Wu L."/>
            <person name="Ma J."/>
        </authorList>
    </citation>
    <scope>NUCLEOTIDE SEQUENCE [LARGE SCALE GENOMIC DNA]</scope>
    <source>
        <strain evidence="18">CCUG 55491</strain>
    </source>
</reference>
<feature type="compositionally biased region" description="Low complexity" evidence="15">
    <location>
        <begin position="974"/>
        <end position="985"/>
    </location>
</feature>
<evidence type="ECO:0000256" key="13">
    <source>
        <dbReference type="ARBA" id="ARBA00048427"/>
    </source>
</evidence>
<evidence type="ECO:0000313" key="17">
    <source>
        <dbReference type="EMBL" id="MFD0739597.1"/>
    </source>
</evidence>
<dbReference type="NCBIfam" id="TIGR03703">
    <property type="entry name" value="plsB"/>
    <property type="match status" value="1"/>
</dbReference>
<dbReference type="PIRSF" id="PIRSF500064">
    <property type="entry name" value="GPAT"/>
    <property type="match status" value="1"/>
</dbReference>
<evidence type="ECO:0000256" key="9">
    <source>
        <dbReference type="ARBA" id="ARBA00023136"/>
    </source>
</evidence>
<evidence type="ECO:0000256" key="7">
    <source>
        <dbReference type="ARBA" id="ARBA00022475"/>
    </source>
</evidence>
<gene>
    <name evidence="14 17" type="primary">plsB</name>
    <name evidence="17" type="ORF">ACFQZQ_09935</name>
</gene>
<evidence type="ECO:0000256" key="4">
    <source>
        <dbReference type="ARBA" id="ARBA00007937"/>
    </source>
</evidence>
<comment type="pathway">
    <text evidence="2 14">Phospholipid metabolism; CDP-diacylglycerol biosynthesis; CDP-diacylglycerol from sn-glycerol 3-phosphate: step 1/3.</text>
</comment>
<evidence type="ECO:0000256" key="1">
    <source>
        <dbReference type="ARBA" id="ARBA00004413"/>
    </source>
</evidence>
<feature type="short sequence motif" description="HXXXXD motif" evidence="14">
    <location>
        <begin position="449"/>
        <end position="454"/>
    </location>
</feature>
<evidence type="ECO:0000256" key="10">
    <source>
        <dbReference type="ARBA" id="ARBA00023209"/>
    </source>
</evidence>
<feature type="region of interest" description="Disordered" evidence="15">
    <location>
        <begin position="966"/>
        <end position="985"/>
    </location>
</feature>
<keyword evidence="9 14" id="KW-0472">Membrane</keyword>
<dbReference type="NCBIfam" id="NF003441">
    <property type="entry name" value="PRK04974.1"/>
    <property type="match status" value="1"/>
</dbReference>